<sequence>MSAAKPVDLSRVVVILGSFVGVDDVLGLSENSRYEFLPPTDGGDSWKGGQSAQELEPPLLCLTIGKHMFDPRGWVGGSHSDSDMCDLQLAVNNQTGISRRFIRFDISPVTHKPRVTVLSDKKIRIWDGDSFMTCRSGQPTEFSRPVTIDLGAVRFRAWPPLRTAAEGRKYKRRAAEFSEDILRAVPKYLPSISSQPETAGHNVRYGRHGAVYVNELGLSSRGMCASVMMVEDRTTGRVFGAKEPYYKTSDSADAARKRFEALQREYEHIIQLEHPHIVKAYDLVLAEDVTLPPWMIVEYIPLNLREALADLDKGDRPTVLTHLLSALHHMHMRGITHRDVKPDNALVQRRGQEFTVKLADFGTSKHDAAGGMDTFTGTEIYMAPELFEKPRRYTNKVDMWAIGLIGMGLFTSWDPATDDEWDPGDFGPWMRNVILPHVAEAPEHFRPLLKGLLRKNPEKRWNALKCLKWLWKPTWADHDLAGIDEQTGTGEMGAITRKRAASTTSEDLFKADGHERRNPGPNTRHARVYTVPPAKHHSDESTLPDTLSPGFLESEPISVPSTPFADEGLSDEVDEEDEECGDGSDTDLDYDWREDGGQAKKK</sequence>
<comment type="caution">
    <text evidence="3">The sequence shown here is derived from an EMBL/GenBank/DDBJ whole genome shotgun (WGS) entry which is preliminary data.</text>
</comment>
<dbReference type="GO" id="GO:0005524">
    <property type="term" value="F:ATP binding"/>
    <property type="evidence" value="ECO:0007669"/>
    <property type="project" value="InterPro"/>
</dbReference>
<feature type="region of interest" description="Disordered" evidence="1">
    <location>
        <begin position="484"/>
        <end position="602"/>
    </location>
</feature>
<dbReference type="AlphaFoldDB" id="A0AA38VFN1"/>
<organism evidence="3 4">
    <name type="scientific">Pleurostoma richardsiae</name>
    <dbReference type="NCBI Taxonomy" id="41990"/>
    <lineage>
        <taxon>Eukaryota</taxon>
        <taxon>Fungi</taxon>
        <taxon>Dikarya</taxon>
        <taxon>Ascomycota</taxon>
        <taxon>Pezizomycotina</taxon>
        <taxon>Sordariomycetes</taxon>
        <taxon>Sordariomycetidae</taxon>
        <taxon>Calosphaeriales</taxon>
        <taxon>Pleurostomataceae</taxon>
        <taxon>Pleurostoma</taxon>
    </lineage>
</organism>
<dbReference type="Gene3D" id="1.10.510.10">
    <property type="entry name" value="Transferase(Phosphotransferase) domain 1"/>
    <property type="match status" value="1"/>
</dbReference>
<dbReference type="Pfam" id="PF00069">
    <property type="entry name" value="Pkinase"/>
    <property type="match status" value="1"/>
</dbReference>
<dbReference type="Proteomes" id="UP001174694">
    <property type="component" value="Unassembled WGS sequence"/>
</dbReference>
<evidence type="ECO:0000256" key="1">
    <source>
        <dbReference type="SAM" id="MobiDB-lite"/>
    </source>
</evidence>
<dbReference type="PANTHER" id="PTHR44167">
    <property type="entry name" value="OVARIAN-SPECIFIC SERINE/THREONINE-PROTEIN KINASE LOK-RELATED"/>
    <property type="match status" value="1"/>
</dbReference>
<dbReference type="InterPro" id="IPR011009">
    <property type="entry name" value="Kinase-like_dom_sf"/>
</dbReference>
<feature type="compositionally biased region" description="Acidic residues" evidence="1">
    <location>
        <begin position="568"/>
        <end position="589"/>
    </location>
</feature>
<dbReference type="EMBL" id="JANBVO010000102">
    <property type="protein sequence ID" value="KAJ9130177.1"/>
    <property type="molecule type" value="Genomic_DNA"/>
</dbReference>
<keyword evidence="3" id="KW-0418">Kinase</keyword>
<evidence type="ECO:0000259" key="2">
    <source>
        <dbReference type="PROSITE" id="PS50011"/>
    </source>
</evidence>
<gene>
    <name evidence="3" type="ORF">NKR23_g12315</name>
</gene>
<evidence type="ECO:0000313" key="4">
    <source>
        <dbReference type="Proteomes" id="UP001174694"/>
    </source>
</evidence>
<dbReference type="PROSITE" id="PS50011">
    <property type="entry name" value="PROTEIN_KINASE_DOM"/>
    <property type="match status" value="1"/>
</dbReference>
<dbReference type="SUPFAM" id="SSF56112">
    <property type="entry name" value="Protein kinase-like (PK-like)"/>
    <property type="match status" value="1"/>
</dbReference>
<dbReference type="InterPro" id="IPR000719">
    <property type="entry name" value="Prot_kinase_dom"/>
</dbReference>
<dbReference type="PANTHER" id="PTHR44167:SF24">
    <property type="entry name" value="SERINE_THREONINE-PROTEIN KINASE CHK2"/>
    <property type="match status" value="1"/>
</dbReference>
<feature type="compositionally biased region" description="Basic and acidic residues" evidence="1">
    <location>
        <begin position="507"/>
        <end position="518"/>
    </location>
</feature>
<proteinExistence type="predicted"/>
<feature type="compositionally biased region" description="Basic and acidic residues" evidence="1">
    <location>
        <begin position="590"/>
        <end position="602"/>
    </location>
</feature>
<dbReference type="SMART" id="SM00220">
    <property type="entry name" value="S_TKc"/>
    <property type="match status" value="1"/>
</dbReference>
<accession>A0AA38VFN1</accession>
<evidence type="ECO:0000313" key="3">
    <source>
        <dbReference type="EMBL" id="KAJ9130177.1"/>
    </source>
</evidence>
<protein>
    <submittedName>
        <fullName evidence="3">Phosphoenolpyruvate carboxylase kinase</fullName>
    </submittedName>
</protein>
<keyword evidence="3" id="KW-0808">Transferase</keyword>
<reference evidence="3" key="1">
    <citation type="submission" date="2022-07" db="EMBL/GenBank/DDBJ databases">
        <title>Fungi with potential for degradation of polypropylene.</title>
        <authorList>
            <person name="Gostincar C."/>
        </authorList>
    </citation>
    <scope>NUCLEOTIDE SEQUENCE</scope>
    <source>
        <strain evidence="3">EXF-13308</strain>
    </source>
</reference>
<dbReference type="GO" id="GO:0004672">
    <property type="term" value="F:protein kinase activity"/>
    <property type="evidence" value="ECO:0007669"/>
    <property type="project" value="InterPro"/>
</dbReference>
<feature type="domain" description="Protein kinase" evidence="2">
    <location>
        <begin position="213"/>
        <end position="481"/>
    </location>
</feature>
<keyword evidence="4" id="KW-1185">Reference proteome</keyword>
<name>A0AA38VFN1_9PEZI</name>